<dbReference type="InterPro" id="IPR011050">
    <property type="entry name" value="Pectin_lyase_fold/virulence"/>
</dbReference>
<evidence type="ECO:0000313" key="3">
    <source>
        <dbReference type="EMBL" id="KZV83092.1"/>
    </source>
</evidence>
<evidence type="ECO:0000259" key="2">
    <source>
        <dbReference type="Pfam" id="PF12708"/>
    </source>
</evidence>
<dbReference type="Gene3D" id="2.160.20.10">
    <property type="entry name" value="Single-stranded right-handed beta-helix, Pectin lyase-like"/>
    <property type="match status" value="2"/>
</dbReference>
<dbReference type="SUPFAM" id="SSF51126">
    <property type="entry name" value="Pectin lyase-like"/>
    <property type="match status" value="2"/>
</dbReference>
<dbReference type="EMBL" id="KV426289">
    <property type="protein sequence ID" value="KZV83092.1"/>
    <property type="molecule type" value="Genomic_DNA"/>
</dbReference>
<feature type="chain" id="PRO_5007856151" evidence="1">
    <location>
        <begin position="22"/>
        <end position="773"/>
    </location>
</feature>
<keyword evidence="4" id="KW-1185">Reference proteome</keyword>
<dbReference type="PANTHER" id="PTHR33928:SF2">
    <property type="entry name" value="PECTATE LYASE SUPERFAMILY PROTEIN DOMAIN-CONTAINING PROTEIN-RELATED"/>
    <property type="match status" value="1"/>
</dbReference>
<dbReference type="PANTHER" id="PTHR33928">
    <property type="entry name" value="POLYGALACTURONASE QRT3"/>
    <property type="match status" value="1"/>
</dbReference>
<dbReference type="AlphaFoldDB" id="A0A165CTJ3"/>
<dbReference type="Pfam" id="PF12708">
    <property type="entry name" value="Pect-lyase_RHGA_epim"/>
    <property type="match status" value="2"/>
</dbReference>
<proteinExistence type="predicted"/>
<accession>A0A165CTJ3</accession>
<feature type="domain" description="Rhamnogalacturonase A/B/Epimerase-like pectate lyase" evidence="2">
    <location>
        <begin position="63"/>
        <end position="283"/>
    </location>
</feature>
<sequence length="773" mass="83124">MATRLGLLAIAVASLIDSSFALGSQCSAAGIPTTAASGSFWLESVASQGFSPLNPDTGYKVKRSVKDFGAVGDGVTDDSDAINSAISSGNRCGLGCVESTIVPGLIYFPPGKYLVKKPIVIFWYTQMVGDAKNPPSIIAAPDFAGGPAILDADPYIADGAQYWVNQNNFYRSLRNLVLDMTQLPVDAGTWGIHWQVSQATSIYNLRVEMSKDPATNHVGMFMENGSGGYMGDMVFNGGKRALDLGNQQFTVRNLEVNDAQVAIYTNWNWVWTFLDTKVKNCGIAFLINTGGNTTAQTVGAQNILDASIENTKIFVQTTTNQPDSLAGGIVIDNAELKGVEIAVADKDGGVILAGGDQTIASWVQGNVYEGTSNTPKYVRSTLNAVKKPDSLLEDGKWVTRTRPQYENVSPDDIISVRAEGAKGDGQTDDTAAIQAVFDKYAGCKLIFFDHGMYLITKTIEIPVGTQMVGEAWTQLMASGEAFSDVNNPTVAFRVGKPGDQGVLEISDIAFTTRGPTPGAIVVEWNVHDPEGQKGAAGMWDSFIRIGGAEGTNLNSANCEKLTNTGSPECMAAFLGLHITQQASAYLEGTWVWLADHDIDHNNSTQISIFSGRGIYSESAGPVWLIGTGSEHHALYQYNLVGAEDHFLCVIQTEVPYYQPAPLAPAPFTPECQWDDPTDFSSGYAWALRISDSENILIYGAGTYSFFNNYEQACIDTRNCQSVINDISSDSENIQIFSLSTVGADKMLSVDGKGVIDQSANAEGFQSTVTYWTQ</sequence>
<dbReference type="InterPro" id="IPR039279">
    <property type="entry name" value="QRT3-like"/>
</dbReference>
<evidence type="ECO:0000313" key="4">
    <source>
        <dbReference type="Proteomes" id="UP000077266"/>
    </source>
</evidence>
<feature type="signal peptide" evidence="1">
    <location>
        <begin position="1"/>
        <end position="21"/>
    </location>
</feature>
<keyword evidence="1" id="KW-0732">Signal</keyword>
<feature type="domain" description="Rhamnogalacturonase A/B/Epimerase-like pectate lyase" evidence="2">
    <location>
        <begin position="414"/>
        <end position="473"/>
    </location>
</feature>
<dbReference type="GO" id="GO:0004650">
    <property type="term" value="F:polygalacturonase activity"/>
    <property type="evidence" value="ECO:0007669"/>
    <property type="project" value="InterPro"/>
</dbReference>
<organism evidence="3 4">
    <name type="scientific">Exidia glandulosa HHB12029</name>
    <dbReference type="NCBI Taxonomy" id="1314781"/>
    <lineage>
        <taxon>Eukaryota</taxon>
        <taxon>Fungi</taxon>
        <taxon>Dikarya</taxon>
        <taxon>Basidiomycota</taxon>
        <taxon>Agaricomycotina</taxon>
        <taxon>Agaricomycetes</taxon>
        <taxon>Auriculariales</taxon>
        <taxon>Exidiaceae</taxon>
        <taxon>Exidia</taxon>
    </lineage>
</organism>
<gene>
    <name evidence="3" type="ORF">EXIGLDRAFT_684259</name>
</gene>
<dbReference type="InterPro" id="IPR024535">
    <property type="entry name" value="RHGA/B-epi-like_pectate_lyase"/>
</dbReference>
<dbReference type="STRING" id="1314781.A0A165CTJ3"/>
<dbReference type="FunFam" id="2.160.20.10:FF:000049">
    <property type="entry name" value="Putative exo-beta-1,3-glucanase"/>
    <property type="match status" value="1"/>
</dbReference>
<protein>
    <submittedName>
        <fullName evidence="3">Glucan 1,3-beta-glucosidase</fullName>
    </submittedName>
</protein>
<dbReference type="CDD" id="cd23668">
    <property type="entry name" value="GH55_beta13glucanase-like"/>
    <property type="match status" value="1"/>
</dbReference>
<name>A0A165CTJ3_EXIGL</name>
<evidence type="ECO:0000256" key="1">
    <source>
        <dbReference type="SAM" id="SignalP"/>
    </source>
</evidence>
<dbReference type="InParanoid" id="A0A165CTJ3"/>
<reference evidence="3 4" key="1">
    <citation type="journal article" date="2016" name="Mol. Biol. Evol.">
        <title>Comparative Genomics of Early-Diverging Mushroom-Forming Fungi Provides Insights into the Origins of Lignocellulose Decay Capabilities.</title>
        <authorList>
            <person name="Nagy L.G."/>
            <person name="Riley R."/>
            <person name="Tritt A."/>
            <person name="Adam C."/>
            <person name="Daum C."/>
            <person name="Floudas D."/>
            <person name="Sun H."/>
            <person name="Yadav J.S."/>
            <person name="Pangilinan J."/>
            <person name="Larsson K.H."/>
            <person name="Matsuura K."/>
            <person name="Barry K."/>
            <person name="Labutti K."/>
            <person name="Kuo R."/>
            <person name="Ohm R.A."/>
            <person name="Bhattacharya S.S."/>
            <person name="Shirouzu T."/>
            <person name="Yoshinaga Y."/>
            <person name="Martin F.M."/>
            <person name="Grigoriev I.V."/>
            <person name="Hibbett D.S."/>
        </authorList>
    </citation>
    <scope>NUCLEOTIDE SEQUENCE [LARGE SCALE GENOMIC DNA]</scope>
    <source>
        <strain evidence="3 4">HHB12029</strain>
    </source>
</reference>
<dbReference type="InterPro" id="IPR012334">
    <property type="entry name" value="Pectin_lyas_fold"/>
</dbReference>
<dbReference type="Proteomes" id="UP000077266">
    <property type="component" value="Unassembled WGS sequence"/>
</dbReference>
<dbReference type="OrthoDB" id="1046782at2759"/>